<dbReference type="AlphaFoldDB" id="A0A0F4NJ00"/>
<feature type="chain" id="PRO_5002472933" evidence="1">
    <location>
        <begin position="23"/>
        <end position="83"/>
    </location>
</feature>
<evidence type="ECO:0000313" key="3">
    <source>
        <dbReference type="Proteomes" id="UP000033673"/>
    </source>
</evidence>
<reference evidence="2 3" key="1">
    <citation type="journal article" date="2015" name="BMC Genomics">
        <title>Genome mining reveals unlocked bioactive potential of marine Gram-negative bacteria.</title>
        <authorList>
            <person name="Machado H."/>
            <person name="Sonnenschein E.C."/>
            <person name="Melchiorsen J."/>
            <person name="Gram L."/>
        </authorList>
    </citation>
    <scope>NUCLEOTIDE SEQUENCE [LARGE SCALE GENOMIC DNA]</scope>
    <source>
        <strain evidence="2 3">S2757</strain>
    </source>
</reference>
<feature type="signal peptide" evidence="1">
    <location>
        <begin position="1"/>
        <end position="22"/>
    </location>
</feature>
<gene>
    <name evidence="2" type="ORF">TW81_11295</name>
</gene>
<organism evidence="2 3">
    <name type="scientific">Vibrio galatheae</name>
    <dbReference type="NCBI Taxonomy" id="579748"/>
    <lineage>
        <taxon>Bacteria</taxon>
        <taxon>Pseudomonadati</taxon>
        <taxon>Pseudomonadota</taxon>
        <taxon>Gammaproteobacteria</taxon>
        <taxon>Vibrionales</taxon>
        <taxon>Vibrionaceae</taxon>
        <taxon>Vibrio</taxon>
    </lineage>
</organism>
<comment type="caution">
    <text evidence="2">The sequence shown here is derived from an EMBL/GenBank/DDBJ whole genome shotgun (WGS) entry which is preliminary data.</text>
</comment>
<keyword evidence="1" id="KW-0732">Signal</keyword>
<dbReference type="PROSITE" id="PS51257">
    <property type="entry name" value="PROKAR_LIPOPROTEIN"/>
    <property type="match status" value="1"/>
</dbReference>
<dbReference type="OrthoDB" id="148878at2"/>
<dbReference type="RefSeq" id="WP_045955819.1">
    <property type="nucleotide sequence ID" value="NZ_JXXV01000018.1"/>
</dbReference>
<dbReference type="InterPro" id="IPR005590">
    <property type="entry name" value="DUF333"/>
</dbReference>
<dbReference type="STRING" id="579748.TW81_11295"/>
<dbReference type="Pfam" id="PF03891">
    <property type="entry name" value="DUF333"/>
    <property type="match status" value="1"/>
</dbReference>
<proteinExistence type="predicted"/>
<evidence type="ECO:0000256" key="1">
    <source>
        <dbReference type="SAM" id="SignalP"/>
    </source>
</evidence>
<dbReference type="PANTHER" id="PTHR38008">
    <property type="entry name" value="HEMOLYSIN-RELATED"/>
    <property type="match status" value="1"/>
</dbReference>
<dbReference type="EMBL" id="JXXV01000018">
    <property type="protein sequence ID" value="KJY82793.1"/>
    <property type="molecule type" value="Genomic_DNA"/>
</dbReference>
<name>A0A0F4NJ00_9VIBR</name>
<protein>
    <submittedName>
        <fullName evidence="2">Hemolysin</fullName>
    </submittedName>
</protein>
<evidence type="ECO:0000313" key="2">
    <source>
        <dbReference type="EMBL" id="KJY82793.1"/>
    </source>
</evidence>
<keyword evidence="3" id="KW-1185">Reference proteome</keyword>
<accession>A0A0F4NJ00</accession>
<sequence>MNKLSFAVACVGVLLLAGCANEPDEYDVKEYTSVANPASVYCVQQGGELGAATENGIRVTYCLLENGESVEQWEYYRQNHDGQ</sequence>
<dbReference type="PANTHER" id="PTHR38008:SF2">
    <property type="entry name" value="HEMOLYSIN"/>
    <property type="match status" value="1"/>
</dbReference>
<dbReference type="Proteomes" id="UP000033673">
    <property type="component" value="Unassembled WGS sequence"/>
</dbReference>
<dbReference type="PATRIC" id="fig|579748.3.peg.2332"/>